<dbReference type="PANTHER" id="PTHR31589">
    <property type="entry name" value="PROTEIN, PUTATIVE (DUF239)-RELATED-RELATED"/>
    <property type="match status" value="1"/>
</dbReference>
<evidence type="ECO:0000259" key="2">
    <source>
        <dbReference type="PROSITE" id="PS52045"/>
    </source>
</evidence>
<dbReference type="GeneID" id="123086088"/>
<sequence>MGSSLQHIVLFVVLLLANTLTTQCFPSIEEQGNSTVPWPSDVAPDLIFPNQNLTSNETSIITYYSIHTWYPEGGKDHYYGVEATIDVYNHDLQLGQSSAAMISIVNRGDGKPSSLSGIQFGWHIFPWLYKDSHTHFYTSWISGGSSSKGCWNMKCPGYHKTSSRIAPGQVISPLSRINGNKSYITLRIFKEQSSGDWQIHVGANSGHPKPVGYFPKSLITGLIDKPVEISFGGYVKHRKSRPSPPTGSGYVFETGRAASFGILKLIDAQGIDHNIVADLPSSTDGKGCYTPSKIKWAQFFYGGPSCAD</sequence>
<dbReference type="Gramene" id="TraesCS1A03G0144300.1">
    <property type="protein sequence ID" value="TraesCS1A03G0144300.1.CDS"/>
    <property type="gene ID" value="TraesCS1A03G0144300"/>
</dbReference>
<keyword evidence="4" id="KW-1185">Reference proteome</keyword>
<proteinExistence type="predicted"/>
<dbReference type="InterPro" id="IPR053168">
    <property type="entry name" value="Glutamic_endopeptidase"/>
</dbReference>
<keyword evidence="1" id="KW-0732">Signal</keyword>
<feature type="domain" description="Neprosin PEP catalytic" evidence="2">
    <location>
        <begin position="52"/>
        <end position="307"/>
    </location>
</feature>
<dbReference type="Gramene" id="TraesARI1A03G00020610.1">
    <property type="protein sequence ID" value="TraesARI1A03G00020610.1"/>
    <property type="gene ID" value="TraesARI1A03G00020610"/>
</dbReference>
<dbReference type="InterPro" id="IPR004314">
    <property type="entry name" value="Neprosin"/>
</dbReference>
<feature type="signal peptide" evidence="1">
    <location>
        <begin position="1"/>
        <end position="24"/>
    </location>
</feature>
<dbReference type="PaxDb" id="4565-Traes_1AS_D3801EA81.1"/>
<dbReference type="Gramene" id="TraesCS1A02G059300.1">
    <property type="protein sequence ID" value="TraesCS1A02G059300.1"/>
    <property type="gene ID" value="TraesCS1A02G059300"/>
</dbReference>
<feature type="chain" id="PRO_5017417286" description="Neprosin PEP catalytic domain-containing protein" evidence="1">
    <location>
        <begin position="25"/>
        <end position="308"/>
    </location>
</feature>
<dbReference type="Gramene" id="TraesSYM1A03G00021060.1">
    <property type="protein sequence ID" value="TraesSYM1A03G00021060.1"/>
    <property type="gene ID" value="TraesSYM1A03G00021060"/>
</dbReference>
<dbReference type="Pfam" id="PF03080">
    <property type="entry name" value="Neprosin"/>
    <property type="match status" value="1"/>
</dbReference>
<dbReference type="Gramene" id="TraesJUL1A03G00021450.1">
    <property type="protein sequence ID" value="TraesJUL1A03G00021450.1"/>
    <property type="gene ID" value="TraesJUL1A03G00021450"/>
</dbReference>
<evidence type="ECO:0000313" key="3">
    <source>
        <dbReference type="EnsemblPlants" id="TraesCS1A02G059300.1"/>
    </source>
</evidence>
<dbReference type="Proteomes" id="UP000019116">
    <property type="component" value="Chromosome 1A"/>
</dbReference>
<dbReference type="OMA" id="GGNTHQI"/>
<dbReference type="AlphaFoldDB" id="A0A3B5XUK2"/>
<organism evidence="3">
    <name type="scientific">Triticum aestivum</name>
    <name type="common">Wheat</name>
    <dbReference type="NCBI Taxonomy" id="4565"/>
    <lineage>
        <taxon>Eukaryota</taxon>
        <taxon>Viridiplantae</taxon>
        <taxon>Streptophyta</taxon>
        <taxon>Embryophyta</taxon>
        <taxon>Tracheophyta</taxon>
        <taxon>Spermatophyta</taxon>
        <taxon>Magnoliopsida</taxon>
        <taxon>Liliopsida</taxon>
        <taxon>Poales</taxon>
        <taxon>Poaceae</taxon>
        <taxon>BOP clade</taxon>
        <taxon>Pooideae</taxon>
        <taxon>Triticodae</taxon>
        <taxon>Triticeae</taxon>
        <taxon>Triticinae</taxon>
        <taxon>Triticum</taxon>
    </lineage>
</organism>
<name>A0A3B5XUK2_WHEAT</name>
<dbReference type="STRING" id="4565.A0A3B5XUK2"/>
<dbReference type="OrthoDB" id="677500at2759"/>
<reference evidence="3" key="2">
    <citation type="submission" date="2018-10" db="UniProtKB">
        <authorList>
            <consortium name="EnsemblPlants"/>
        </authorList>
    </citation>
    <scope>IDENTIFICATION</scope>
</reference>
<dbReference type="PROSITE" id="PS52045">
    <property type="entry name" value="NEPROSIN_PEP_CD"/>
    <property type="match status" value="1"/>
</dbReference>
<gene>
    <name evidence="3" type="primary">LOC123086088</name>
</gene>
<dbReference type="KEGG" id="taes:123086088"/>
<dbReference type="PANTHER" id="PTHR31589:SF200">
    <property type="entry name" value="NEPROSIN DOMAIN-CONTAINING PROTEIN"/>
    <property type="match status" value="1"/>
</dbReference>
<evidence type="ECO:0000313" key="4">
    <source>
        <dbReference type="Proteomes" id="UP000019116"/>
    </source>
</evidence>
<reference evidence="3" key="1">
    <citation type="submission" date="2018-08" db="EMBL/GenBank/DDBJ databases">
        <authorList>
            <person name="Rossello M."/>
        </authorList>
    </citation>
    <scope>NUCLEOTIDE SEQUENCE [LARGE SCALE GENOMIC DNA]</scope>
    <source>
        <strain evidence="3">cv. Chinese Spring</strain>
    </source>
</reference>
<dbReference type="Gramene" id="TraesCAD_scaffold_035526_01G000100.1">
    <property type="protein sequence ID" value="TraesCAD_scaffold_035526_01G000100.1"/>
    <property type="gene ID" value="TraesCAD_scaffold_035526_01G000100"/>
</dbReference>
<dbReference type="SMR" id="A0A3B5XUK2"/>
<dbReference type="RefSeq" id="XP_044363743.1">
    <property type="nucleotide sequence ID" value="XM_044507808.1"/>
</dbReference>
<dbReference type="EnsemblPlants" id="TraesCS1A02G059300.1">
    <property type="protein sequence ID" value="TraesCS1A02G059300.1"/>
    <property type="gene ID" value="TraesCS1A02G059300"/>
</dbReference>
<protein>
    <recommendedName>
        <fullName evidence="2">Neprosin PEP catalytic domain-containing protein</fullName>
    </recommendedName>
</protein>
<evidence type="ECO:0000256" key="1">
    <source>
        <dbReference type="SAM" id="SignalP"/>
    </source>
</evidence>
<accession>A0A3B5XUK2</accession>